<dbReference type="SUPFAM" id="SSF160631">
    <property type="entry name" value="SMI1/KNR4-like"/>
    <property type="match status" value="1"/>
</dbReference>
<proteinExistence type="predicted"/>
<dbReference type="Proteomes" id="UP000305517">
    <property type="component" value="Unassembled WGS sequence"/>
</dbReference>
<feature type="domain" description="Knr4/Smi1-like" evidence="2">
    <location>
        <begin position="48"/>
        <end position="206"/>
    </location>
</feature>
<name>A0A5R8WUU5_9BACT</name>
<sequence length="276" mass="32784">MFQIPENLTEFLYWFKERTETFWRQNPRVEEMWGGRFTEWPAGIHWIGLSEAEIDAVEARYNVRFTPDHREFLRVLHTLDQPYTHIIPPDSWDEGGPVAERLCYNWLTQEEEIRRRLGNPYEDLHTKWMPVWGPKPATAEQQLAAFNERFAQAPALLPIHIHRYVVSEPLEAGNPVLSMMWGADIIVYCWNLRHYLLYEFGQYLDMPPESYESYFDEEDQEWYERVPEFSRIYEQALATSFGRRIPLYEDFIQTSQGWPPRADDPGSNGYGPILTP</sequence>
<evidence type="ECO:0000313" key="4">
    <source>
        <dbReference type="Proteomes" id="UP000305517"/>
    </source>
</evidence>
<dbReference type="InterPro" id="IPR018958">
    <property type="entry name" value="Knr4/Smi1-like_dom"/>
</dbReference>
<dbReference type="PANTHER" id="PTHR32011">
    <property type="entry name" value="OS08G0472400 PROTEIN"/>
    <property type="match status" value="1"/>
</dbReference>
<organism evidence="3 4">
    <name type="scientific">Hymenobacter jeollabukensis</name>
    <dbReference type="NCBI Taxonomy" id="2025313"/>
    <lineage>
        <taxon>Bacteria</taxon>
        <taxon>Pseudomonadati</taxon>
        <taxon>Bacteroidota</taxon>
        <taxon>Cytophagia</taxon>
        <taxon>Cytophagales</taxon>
        <taxon>Hymenobacteraceae</taxon>
        <taxon>Hymenobacter</taxon>
    </lineage>
</organism>
<dbReference type="SMART" id="SM00860">
    <property type="entry name" value="SMI1_KNR4"/>
    <property type="match status" value="1"/>
</dbReference>
<evidence type="ECO:0000259" key="2">
    <source>
        <dbReference type="SMART" id="SM00860"/>
    </source>
</evidence>
<dbReference type="InterPro" id="IPR037883">
    <property type="entry name" value="Knr4/Smi1-like_sf"/>
</dbReference>
<dbReference type="OrthoDB" id="264195at2"/>
<evidence type="ECO:0000256" key="1">
    <source>
        <dbReference type="SAM" id="MobiDB-lite"/>
    </source>
</evidence>
<dbReference type="EMBL" id="VAJM01000002">
    <property type="protein sequence ID" value="TLM95530.1"/>
    <property type="molecule type" value="Genomic_DNA"/>
</dbReference>
<dbReference type="PANTHER" id="PTHR32011:SF2">
    <property type="entry name" value="OS08G0472400 PROTEIN"/>
    <property type="match status" value="1"/>
</dbReference>
<dbReference type="AlphaFoldDB" id="A0A5R8WUU5"/>
<feature type="region of interest" description="Disordered" evidence="1">
    <location>
        <begin position="256"/>
        <end position="276"/>
    </location>
</feature>
<accession>A0A5R8WUU5</accession>
<gene>
    <name evidence="3" type="ORF">FDY95_07020</name>
</gene>
<keyword evidence="4" id="KW-1185">Reference proteome</keyword>
<comment type="caution">
    <text evidence="3">The sequence shown here is derived from an EMBL/GenBank/DDBJ whole genome shotgun (WGS) entry which is preliminary data.</text>
</comment>
<protein>
    <recommendedName>
        <fullName evidence="2">Knr4/Smi1-like domain-containing protein</fullName>
    </recommendedName>
</protein>
<dbReference type="RefSeq" id="WP_138076044.1">
    <property type="nucleotide sequence ID" value="NZ_VAJM01000002.1"/>
</dbReference>
<reference evidence="3 4" key="1">
    <citation type="submission" date="2019-05" db="EMBL/GenBank/DDBJ databases">
        <title>Hymenobacter edaphi sp. nov., isolated from abandoned arsenic-contaminated farmland soil.</title>
        <authorList>
            <person name="Nie L."/>
        </authorList>
    </citation>
    <scope>NUCLEOTIDE SEQUENCE [LARGE SCALE GENOMIC DNA]</scope>
    <source>
        <strain evidence="3 4">1-3-3-8</strain>
    </source>
</reference>
<evidence type="ECO:0000313" key="3">
    <source>
        <dbReference type="EMBL" id="TLM95530.1"/>
    </source>
</evidence>